<dbReference type="PANTHER" id="PTHR42791">
    <property type="entry name" value="GNAT FAMILY ACETYLTRANSFERASE"/>
    <property type="match status" value="1"/>
</dbReference>
<gene>
    <name evidence="2" type="ORF">METZ01_LOCUS124847</name>
</gene>
<dbReference type="InterPro" id="IPR052523">
    <property type="entry name" value="Trichothecene_AcTrans"/>
</dbReference>
<dbReference type="CDD" id="cd04301">
    <property type="entry name" value="NAT_SF"/>
    <property type="match status" value="1"/>
</dbReference>
<protein>
    <recommendedName>
        <fullName evidence="1">N-acetyltransferase domain-containing protein</fullName>
    </recommendedName>
</protein>
<dbReference type="PANTHER" id="PTHR42791:SF1">
    <property type="entry name" value="N-ACETYLTRANSFERASE DOMAIN-CONTAINING PROTEIN"/>
    <property type="match status" value="1"/>
</dbReference>
<feature type="domain" description="N-acetyltransferase" evidence="1">
    <location>
        <begin position="109"/>
        <end position="192"/>
    </location>
</feature>
<dbReference type="Pfam" id="PF00583">
    <property type="entry name" value="Acetyltransf_1"/>
    <property type="match status" value="1"/>
</dbReference>
<dbReference type="EMBL" id="UINC01017384">
    <property type="protein sequence ID" value="SVA71993.1"/>
    <property type="molecule type" value="Genomic_DNA"/>
</dbReference>
<dbReference type="InterPro" id="IPR016181">
    <property type="entry name" value="Acyl_CoA_acyltransferase"/>
</dbReference>
<name>A0A381Y678_9ZZZZ</name>
<dbReference type="PROSITE" id="PS51186">
    <property type="entry name" value="GNAT"/>
    <property type="match status" value="1"/>
</dbReference>
<evidence type="ECO:0000313" key="2">
    <source>
        <dbReference type="EMBL" id="SVA71993.1"/>
    </source>
</evidence>
<dbReference type="SUPFAM" id="SSF55729">
    <property type="entry name" value="Acyl-CoA N-acyltransferases (Nat)"/>
    <property type="match status" value="1"/>
</dbReference>
<sequence>MNAVEPIDHPDVAATLAVAFTQDPILSFLYEDPSARPAMLTMFFAARLAGGIGIDEVLMVDGCASAAVWVPPQGPDDPGPDFGGVVAATMSLLGEEQALAKFVAMQPLLEAHPRTPHWYLAFVGTRPEGRGRGLASTLIAAVTDRCDAEGVPAYLESSDPANVPLYERHGFSVAGEVTIVDGPTIPLMWRDPQS</sequence>
<dbReference type="Gene3D" id="3.40.630.30">
    <property type="match status" value="1"/>
</dbReference>
<reference evidence="2" key="1">
    <citation type="submission" date="2018-05" db="EMBL/GenBank/DDBJ databases">
        <authorList>
            <person name="Lanie J.A."/>
            <person name="Ng W.-L."/>
            <person name="Kazmierczak K.M."/>
            <person name="Andrzejewski T.M."/>
            <person name="Davidsen T.M."/>
            <person name="Wayne K.J."/>
            <person name="Tettelin H."/>
            <person name="Glass J.I."/>
            <person name="Rusch D."/>
            <person name="Podicherti R."/>
            <person name="Tsui H.-C.T."/>
            <person name="Winkler M.E."/>
        </authorList>
    </citation>
    <scope>NUCLEOTIDE SEQUENCE</scope>
</reference>
<evidence type="ECO:0000259" key="1">
    <source>
        <dbReference type="PROSITE" id="PS51186"/>
    </source>
</evidence>
<dbReference type="AlphaFoldDB" id="A0A381Y678"/>
<dbReference type="GO" id="GO:0016747">
    <property type="term" value="F:acyltransferase activity, transferring groups other than amino-acyl groups"/>
    <property type="evidence" value="ECO:0007669"/>
    <property type="project" value="InterPro"/>
</dbReference>
<proteinExistence type="predicted"/>
<dbReference type="InterPro" id="IPR000182">
    <property type="entry name" value="GNAT_dom"/>
</dbReference>
<organism evidence="2">
    <name type="scientific">marine metagenome</name>
    <dbReference type="NCBI Taxonomy" id="408172"/>
    <lineage>
        <taxon>unclassified sequences</taxon>
        <taxon>metagenomes</taxon>
        <taxon>ecological metagenomes</taxon>
    </lineage>
</organism>
<accession>A0A381Y678</accession>